<accession>A0ACB7X7I7</accession>
<sequence length="118" mass="13242">MPERNVVSWSCMMDGYLRCGDCKEALALFREMQKLDGRDVRSNEFTMSVVLSACGQLSALEHGKWAHAYVDKCGLEVDVILGTSLIDMYAKCGSIERARWVFNILGPNKDVMAWSAMI</sequence>
<evidence type="ECO:0000313" key="1">
    <source>
        <dbReference type="EMBL" id="KAH7836506.1"/>
    </source>
</evidence>
<gene>
    <name evidence="1" type="ORF">Vadar_002189</name>
</gene>
<dbReference type="EMBL" id="CM037156">
    <property type="protein sequence ID" value="KAH7836506.1"/>
    <property type="molecule type" value="Genomic_DNA"/>
</dbReference>
<proteinExistence type="predicted"/>
<reference evidence="1 2" key="1">
    <citation type="journal article" date="2021" name="Hortic Res">
        <title>High-quality reference genome and annotation aids understanding of berry development for evergreen blueberry (Vaccinium darrowii).</title>
        <authorList>
            <person name="Yu J."/>
            <person name="Hulse-Kemp A.M."/>
            <person name="Babiker E."/>
            <person name="Staton M."/>
        </authorList>
    </citation>
    <scope>NUCLEOTIDE SEQUENCE [LARGE SCALE GENOMIC DNA]</scope>
    <source>
        <strain evidence="2">cv. NJ 8807/NJ 8810</strain>
        <tissue evidence="1">Young leaf</tissue>
    </source>
</reference>
<organism evidence="1 2">
    <name type="scientific">Vaccinium darrowii</name>
    <dbReference type="NCBI Taxonomy" id="229202"/>
    <lineage>
        <taxon>Eukaryota</taxon>
        <taxon>Viridiplantae</taxon>
        <taxon>Streptophyta</taxon>
        <taxon>Embryophyta</taxon>
        <taxon>Tracheophyta</taxon>
        <taxon>Spermatophyta</taxon>
        <taxon>Magnoliopsida</taxon>
        <taxon>eudicotyledons</taxon>
        <taxon>Gunneridae</taxon>
        <taxon>Pentapetalae</taxon>
        <taxon>asterids</taxon>
        <taxon>Ericales</taxon>
        <taxon>Ericaceae</taxon>
        <taxon>Vaccinioideae</taxon>
        <taxon>Vaccinieae</taxon>
        <taxon>Vaccinium</taxon>
    </lineage>
</organism>
<keyword evidence="2" id="KW-1185">Reference proteome</keyword>
<dbReference type="Proteomes" id="UP000828048">
    <property type="component" value="Chromosome 6"/>
</dbReference>
<name>A0ACB7X7I7_9ERIC</name>
<evidence type="ECO:0000313" key="2">
    <source>
        <dbReference type="Proteomes" id="UP000828048"/>
    </source>
</evidence>
<protein>
    <submittedName>
        <fullName evidence="1">Uncharacterized protein</fullName>
    </submittedName>
</protein>
<comment type="caution">
    <text evidence="1">The sequence shown here is derived from an EMBL/GenBank/DDBJ whole genome shotgun (WGS) entry which is preliminary data.</text>
</comment>